<keyword evidence="4 12" id="KW-0863">Zinc-finger</keyword>
<keyword evidence="6" id="KW-0862">Zinc</keyword>
<dbReference type="GO" id="GO:0005634">
    <property type="term" value="C:nucleus"/>
    <property type="evidence" value="ECO:0007669"/>
    <property type="project" value="TreeGrafter"/>
</dbReference>
<feature type="binding site" evidence="10">
    <location>
        <position position="313"/>
    </location>
    <ligand>
        <name>Mg(2+)</name>
        <dbReference type="ChEBI" id="CHEBI:18420"/>
        <label>1</label>
    </ligand>
</feature>
<evidence type="ECO:0000256" key="2">
    <source>
        <dbReference type="ARBA" id="ARBA00013541"/>
    </source>
</evidence>
<comment type="caution">
    <text evidence="15">The sequence shown here is derived from an EMBL/GenBank/DDBJ whole genome shotgun (WGS) entry which is preliminary data.</text>
</comment>
<dbReference type="SUPFAM" id="SSF56219">
    <property type="entry name" value="DNase I-like"/>
    <property type="match status" value="1"/>
</dbReference>
<sequence length="716" mass="80443">MVLRVTTWNVNGMRTLLEHQPWKSAKSMENMFDILEADIVIFQEAKVQRKDLPDDMVLLDGWESYWSFPKEKKGYSGVVVYTRNAKCTPIRVEEGFTGCLTVPGTSVPYRELAKEQQIGGYPDAAALSDHRYKLESLDSEGRCVLVEFQAFVLIATYFPAERDESRTHYRLNFLQVLEVRIRNLVKMGKRVVLAGDLNISREEIDTAHIGKAMLQPQFDPVEWISTPPRRWLNHLLVGGRIYGPRDTGREPILWDVCRSFHEGRVGMYTCWETRINARPGNYGARIDYIICSHDMREWFSASNIQEGLMGSDHCPVYADLKDTVVVDGVERHILDLVNPPGMFVRGIRQVGRRAERALPLSGRLLGEFRNRQSIKDMLTRQPVPPKVENSLQVLAPRTTGELPPPAFHRQTLAPRYPQQSPTPDIDSILRQLPPYSPRERIPRPFDGQPGAAQDDLQLVQTDMPSAPSHDDAWCSGSSCGKRPGTTVGESRPAKRRLGPGQTILKDLGRPTSKGPGQKPSKGLRRTSSTKVKDQQTLPDFFSRATLPSEPGAKVKTGPRREDDQRLLSLPLPQRSERDDVMTVATAADAQAGPTSPQQSATTRIWISNLLNHEDGHVKAKTEVAPKPPAKPTAAETKDSWRKLLAPPVAPLCDHNEPCKKDTVKKPHLNAGRMFWVCARPVGPSGKNESGTVWSCKTFFWHSDWETQSRQTGTRGR</sequence>
<evidence type="ECO:0000256" key="9">
    <source>
        <dbReference type="PIRSR" id="PIRSR604808-1"/>
    </source>
</evidence>
<dbReference type="InterPro" id="IPR004808">
    <property type="entry name" value="AP_endonuc_1"/>
</dbReference>
<name>A0A1C1CJ46_9EURO</name>
<dbReference type="PANTHER" id="PTHR22748:SF4">
    <property type="entry name" value="DNA-(APURINIC OR APYRIMIDINIC SITE) ENDONUCLEASE 2"/>
    <property type="match status" value="1"/>
</dbReference>
<evidence type="ECO:0000313" key="15">
    <source>
        <dbReference type="EMBL" id="OCT48538.1"/>
    </source>
</evidence>
<feature type="binding site" evidence="10">
    <location>
        <position position="44"/>
    </location>
    <ligand>
        <name>Mg(2+)</name>
        <dbReference type="ChEBI" id="CHEBI:18420"/>
        <label>1</label>
    </ligand>
</feature>
<evidence type="ECO:0000256" key="11">
    <source>
        <dbReference type="PIRSR" id="PIRSR604808-3"/>
    </source>
</evidence>
<dbReference type="OrthoDB" id="391817at2759"/>
<keyword evidence="8" id="KW-0539">Nucleus</keyword>
<evidence type="ECO:0000256" key="4">
    <source>
        <dbReference type="ARBA" id="ARBA00022771"/>
    </source>
</evidence>
<keyword evidence="15" id="KW-0456">Lyase</keyword>
<dbReference type="GO" id="GO:0008270">
    <property type="term" value="F:zinc ion binding"/>
    <property type="evidence" value="ECO:0007669"/>
    <property type="project" value="UniProtKB-KW"/>
</dbReference>
<dbReference type="GO" id="GO:0003906">
    <property type="term" value="F:DNA-(apurinic or apyrimidinic site) endonuclease activity"/>
    <property type="evidence" value="ECO:0007669"/>
    <property type="project" value="TreeGrafter"/>
</dbReference>
<feature type="region of interest" description="Disordered" evidence="13">
    <location>
        <begin position="401"/>
        <end position="578"/>
    </location>
</feature>
<keyword evidence="7 10" id="KW-0460">Magnesium</keyword>
<comment type="cofactor">
    <cofactor evidence="10">
        <name>Mg(2+)</name>
        <dbReference type="ChEBI" id="CHEBI:18420"/>
    </cofactor>
    <cofactor evidence="10">
        <name>Mn(2+)</name>
        <dbReference type="ChEBI" id="CHEBI:29035"/>
    </cofactor>
    <text evidence="10">Probably binds two magnesium or manganese ions per subunit.</text>
</comment>
<feature type="domain" description="GRF-type" evidence="14">
    <location>
        <begin position="652"/>
        <end position="704"/>
    </location>
</feature>
<keyword evidence="3 10" id="KW-0479">Metal-binding</keyword>
<dbReference type="GO" id="GO:0016829">
    <property type="term" value="F:lyase activity"/>
    <property type="evidence" value="ECO:0007669"/>
    <property type="project" value="UniProtKB-KW"/>
</dbReference>
<dbReference type="PANTHER" id="PTHR22748">
    <property type="entry name" value="AP ENDONUCLEASE"/>
    <property type="match status" value="1"/>
</dbReference>
<accession>A0A1C1CJ46</accession>
<feature type="binding site" evidence="10">
    <location>
        <position position="312"/>
    </location>
    <ligand>
        <name>Mg(2+)</name>
        <dbReference type="ChEBI" id="CHEBI:18420"/>
        <label>1</label>
    </ligand>
</feature>
<feature type="active site" description="Proton donor/acceptor" evidence="9">
    <location>
        <position position="196"/>
    </location>
</feature>
<evidence type="ECO:0000256" key="13">
    <source>
        <dbReference type="SAM" id="MobiDB-lite"/>
    </source>
</evidence>
<organism evidence="15 16">
    <name type="scientific">Cladophialophora carrionii</name>
    <dbReference type="NCBI Taxonomy" id="86049"/>
    <lineage>
        <taxon>Eukaryota</taxon>
        <taxon>Fungi</taxon>
        <taxon>Dikarya</taxon>
        <taxon>Ascomycota</taxon>
        <taxon>Pezizomycotina</taxon>
        <taxon>Eurotiomycetes</taxon>
        <taxon>Chaetothyriomycetidae</taxon>
        <taxon>Chaetothyriales</taxon>
        <taxon>Herpotrichiellaceae</taxon>
        <taxon>Cladophialophora</taxon>
    </lineage>
</organism>
<feature type="active site" evidence="9">
    <location>
        <position position="157"/>
    </location>
</feature>
<feature type="site" description="Important for catalytic activity" evidence="11">
    <location>
        <position position="287"/>
    </location>
</feature>
<dbReference type="InterPro" id="IPR036691">
    <property type="entry name" value="Endo/exonu/phosph_ase_sf"/>
</dbReference>
<dbReference type="Gene3D" id="3.60.10.10">
    <property type="entry name" value="Endonuclease/exonuclease/phosphatase"/>
    <property type="match status" value="1"/>
</dbReference>
<feature type="compositionally biased region" description="Polar residues" evidence="13">
    <location>
        <begin position="525"/>
        <end position="537"/>
    </location>
</feature>
<evidence type="ECO:0000256" key="8">
    <source>
        <dbReference type="ARBA" id="ARBA00023242"/>
    </source>
</evidence>
<dbReference type="FunFam" id="3.60.10.10:FF:000079">
    <property type="entry name" value="DNA-(apurinic or apyrimidinic site) lyase"/>
    <property type="match status" value="1"/>
</dbReference>
<dbReference type="GO" id="GO:0006284">
    <property type="term" value="P:base-excision repair"/>
    <property type="evidence" value="ECO:0007669"/>
    <property type="project" value="TreeGrafter"/>
</dbReference>
<evidence type="ECO:0000256" key="6">
    <source>
        <dbReference type="ARBA" id="ARBA00022833"/>
    </source>
</evidence>
<dbReference type="PROSITE" id="PS51435">
    <property type="entry name" value="AP_NUCLEASE_F1_4"/>
    <property type="match status" value="1"/>
</dbReference>
<evidence type="ECO:0000256" key="7">
    <source>
        <dbReference type="ARBA" id="ARBA00022842"/>
    </source>
</evidence>
<dbReference type="CDD" id="cd09088">
    <property type="entry name" value="Ape2-like_AP-endo"/>
    <property type="match status" value="1"/>
</dbReference>
<dbReference type="STRING" id="86049.A0A1C1CJ46"/>
<evidence type="ECO:0000256" key="3">
    <source>
        <dbReference type="ARBA" id="ARBA00022723"/>
    </source>
</evidence>
<dbReference type="GO" id="GO:0008081">
    <property type="term" value="F:phosphoric diester hydrolase activity"/>
    <property type="evidence" value="ECO:0007669"/>
    <property type="project" value="TreeGrafter"/>
</dbReference>
<keyword evidence="10" id="KW-0464">Manganese</keyword>
<protein>
    <recommendedName>
        <fullName evidence="2">DNA-(apurinic or apyrimidinic site) endonuclease 2</fullName>
    </recommendedName>
</protein>
<evidence type="ECO:0000313" key="16">
    <source>
        <dbReference type="Proteomes" id="UP000094526"/>
    </source>
</evidence>
<feature type="active site" description="Proton acceptor" evidence="9">
    <location>
        <position position="313"/>
    </location>
</feature>
<evidence type="ECO:0000256" key="1">
    <source>
        <dbReference type="ARBA" id="ARBA00007092"/>
    </source>
</evidence>
<feature type="binding site" evidence="10">
    <location>
        <position position="198"/>
    </location>
    <ligand>
        <name>Mg(2+)</name>
        <dbReference type="ChEBI" id="CHEBI:18420"/>
        <label>1</label>
    </ligand>
</feature>
<feature type="binding site" evidence="10">
    <location>
        <position position="196"/>
    </location>
    <ligand>
        <name>Mg(2+)</name>
        <dbReference type="ChEBI" id="CHEBI:18420"/>
        <label>1</label>
    </ligand>
</feature>
<evidence type="ECO:0000256" key="5">
    <source>
        <dbReference type="ARBA" id="ARBA00022801"/>
    </source>
</evidence>
<dbReference type="VEuPathDB" id="FungiDB:CLCR_03910"/>
<dbReference type="eggNOG" id="KOG1294">
    <property type="taxonomic scope" value="Eukaryota"/>
</dbReference>
<dbReference type="PROSITE" id="PS51999">
    <property type="entry name" value="ZF_GRF"/>
    <property type="match status" value="1"/>
</dbReference>
<evidence type="ECO:0000256" key="12">
    <source>
        <dbReference type="PROSITE-ProRule" id="PRU01343"/>
    </source>
</evidence>
<feature type="site" description="Transition state stabilizer" evidence="11">
    <location>
        <position position="198"/>
    </location>
</feature>
<feature type="binding site" evidence="10">
    <location>
        <position position="9"/>
    </location>
    <ligand>
        <name>Mg(2+)</name>
        <dbReference type="ChEBI" id="CHEBI:18420"/>
        <label>1</label>
    </ligand>
</feature>
<dbReference type="GO" id="GO:0008311">
    <property type="term" value="F:double-stranded DNA 3'-5' DNA exonuclease activity"/>
    <property type="evidence" value="ECO:0007669"/>
    <property type="project" value="TreeGrafter"/>
</dbReference>
<keyword evidence="5" id="KW-0378">Hydrolase</keyword>
<feature type="site" description="Interaction with DNA substrate" evidence="11">
    <location>
        <position position="313"/>
    </location>
</feature>
<gene>
    <name evidence="15" type="ORF">CLCR_03910</name>
</gene>
<dbReference type="AlphaFoldDB" id="A0A1C1CJ46"/>
<dbReference type="InterPro" id="IPR010666">
    <property type="entry name" value="Znf_GRF"/>
</dbReference>
<dbReference type="VEuPathDB" id="FungiDB:G647_10305"/>
<proteinExistence type="inferred from homology"/>
<dbReference type="Proteomes" id="UP000094526">
    <property type="component" value="Unassembled WGS sequence"/>
</dbReference>
<reference evidence="16" key="1">
    <citation type="submission" date="2015-07" db="EMBL/GenBank/DDBJ databases">
        <authorList>
            <person name="Teixeira M.M."/>
            <person name="Souza R.C."/>
            <person name="Almeida L.G."/>
            <person name="Vicente V.A."/>
            <person name="de Hoog S."/>
            <person name="Bocca A.L."/>
            <person name="de Almeida S.R."/>
            <person name="Vasconcelos A.T."/>
            <person name="Felipe M.S."/>
        </authorList>
    </citation>
    <scope>NUCLEOTIDE SEQUENCE [LARGE SCALE GENOMIC DNA]</scope>
    <source>
        <strain evidence="16">KSF</strain>
    </source>
</reference>
<keyword evidence="16" id="KW-1185">Reference proteome</keyword>
<evidence type="ECO:0000259" key="14">
    <source>
        <dbReference type="PROSITE" id="PS51999"/>
    </source>
</evidence>
<dbReference type="InterPro" id="IPR005135">
    <property type="entry name" value="Endo/exonuclease/phosphatase"/>
</dbReference>
<dbReference type="EMBL" id="LGRB01000012">
    <property type="protein sequence ID" value="OCT48538.1"/>
    <property type="molecule type" value="Genomic_DNA"/>
</dbReference>
<dbReference type="Pfam" id="PF03372">
    <property type="entry name" value="Exo_endo_phos"/>
    <property type="match status" value="1"/>
</dbReference>
<evidence type="ECO:0000256" key="10">
    <source>
        <dbReference type="PIRSR" id="PIRSR604808-2"/>
    </source>
</evidence>
<comment type="similarity">
    <text evidence="1">Belongs to the DNA repair enzymes AP/ExoA family.</text>
</comment>